<name>A0A2A2F7F9_9GAMM</name>
<sequence>MNVDQKKVPVAVTKDPYVPKTLATRVVDEDRQMGLESYIGTVLRQTRINQELTIADVAELAGLSRGMVSKIENGQVATSLDSLARLTSVLGLTLSQLFRDYDSPEGGAQHVKAGDGLEVVRRGTKKGHTYHLLAYNRGHQRNFEPFLISMDDESEAFPTFQHEGVQFIYMLEGQIDYRHGQHVYTLEPGDSFTFDAQVPHGPERLNRVPIRFLAMTVFSQKE</sequence>
<dbReference type="GO" id="GO:0005829">
    <property type="term" value="C:cytosol"/>
    <property type="evidence" value="ECO:0007669"/>
    <property type="project" value="TreeGrafter"/>
</dbReference>
<dbReference type="InterPro" id="IPR011051">
    <property type="entry name" value="RmlC_Cupin_sf"/>
</dbReference>
<dbReference type="Gene3D" id="2.60.120.10">
    <property type="entry name" value="Jelly Rolls"/>
    <property type="match status" value="1"/>
</dbReference>
<dbReference type="Gene3D" id="1.10.260.40">
    <property type="entry name" value="lambda repressor-like DNA-binding domains"/>
    <property type="match status" value="1"/>
</dbReference>
<dbReference type="PANTHER" id="PTHR46797">
    <property type="entry name" value="HTH-TYPE TRANSCRIPTIONAL REGULATOR"/>
    <property type="match status" value="1"/>
</dbReference>
<dbReference type="PROSITE" id="PS50943">
    <property type="entry name" value="HTH_CROC1"/>
    <property type="match status" value="1"/>
</dbReference>
<dbReference type="GO" id="GO:0003677">
    <property type="term" value="F:DNA binding"/>
    <property type="evidence" value="ECO:0007669"/>
    <property type="project" value="UniProtKB-KW"/>
</dbReference>
<protein>
    <submittedName>
        <fullName evidence="3">XRE family transcriptional regulator</fullName>
    </submittedName>
</protein>
<dbReference type="PANTHER" id="PTHR46797:SF1">
    <property type="entry name" value="METHYLPHOSPHONATE SYNTHASE"/>
    <property type="match status" value="1"/>
</dbReference>
<dbReference type="AlphaFoldDB" id="A0A2A2F7F9"/>
<evidence type="ECO:0000313" key="4">
    <source>
        <dbReference type="Proteomes" id="UP000218896"/>
    </source>
</evidence>
<dbReference type="InterPro" id="IPR050807">
    <property type="entry name" value="TransReg_Diox_bact_type"/>
</dbReference>
<dbReference type="SUPFAM" id="SSF47413">
    <property type="entry name" value="lambda repressor-like DNA-binding domains"/>
    <property type="match status" value="1"/>
</dbReference>
<accession>A0A2A2F7F9</accession>
<dbReference type="InterPro" id="IPR010982">
    <property type="entry name" value="Lambda_DNA-bd_dom_sf"/>
</dbReference>
<dbReference type="Proteomes" id="UP000218896">
    <property type="component" value="Unassembled WGS sequence"/>
</dbReference>
<organism evidence="3 4">
    <name type="scientific">Halovibrio salipaludis</name>
    <dbReference type="NCBI Taxonomy" id="2032626"/>
    <lineage>
        <taxon>Bacteria</taxon>
        <taxon>Pseudomonadati</taxon>
        <taxon>Pseudomonadota</taxon>
        <taxon>Gammaproteobacteria</taxon>
        <taxon>Oceanospirillales</taxon>
        <taxon>Halomonadaceae</taxon>
        <taxon>Halovibrio</taxon>
    </lineage>
</organism>
<dbReference type="InterPro" id="IPR001387">
    <property type="entry name" value="Cro/C1-type_HTH"/>
</dbReference>
<dbReference type="OrthoDB" id="9805356at2"/>
<dbReference type="Pfam" id="PF07883">
    <property type="entry name" value="Cupin_2"/>
    <property type="match status" value="1"/>
</dbReference>
<dbReference type="SUPFAM" id="SSF51182">
    <property type="entry name" value="RmlC-like cupins"/>
    <property type="match status" value="1"/>
</dbReference>
<dbReference type="EMBL" id="NSKD01000003">
    <property type="protein sequence ID" value="PAU80525.1"/>
    <property type="molecule type" value="Genomic_DNA"/>
</dbReference>
<dbReference type="RefSeq" id="WP_095617362.1">
    <property type="nucleotide sequence ID" value="NZ_NSKD01000003.1"/>
</dbReference>
<evidence type="ECO:0000259" key="2">
    <source>
        <dbReference type="PROSITE" id="PS50943"/>
    </source>
</evidence>
<dbReference type="SMART" id="SM00530">
    <property type="entry name" value="HTH_XRE"/>
    <property type="match status" value="1"/>
</dbReference>
<dbReference type="InterPro" id="IPR013096">
    <property type="entry name" value="Cupin_2"/>
</dbReference>
<reference evidence="3 4" key="1">
    <citation type="submission" date="2017-08" db="EMBL/GenBank/DDBJ databases">
        <title>Halovibrio sewagensis sp. nov., isolated from wastewater of high salinity.</title>
        <authorList>
            <person name="Dong X."/>
            <person name="Zhang G."/>
        </authorList>
    </citation>
    <scope>NUCLEOTIDE SEQUENCE [LARGE SCALE GENOMIC DNA]</scope>
    <source>
        <strain evidence="3 4">YL5-2</strain>
    </source>
</reference>
<feature type="domain" description="HTH cro/C1-type" evidence="2">
    <location>
        <begin position="43"/>
        <end position="97"/>
    </location>
</feature>
<comment type="caution">
    <text evidence="3">The sequence shown here is derived from an EMBL/GenBank/DDBJ whole genome shotgun (WGS) entry which is preliminary data.</text>
</comment>
<dbReference type="CDD" id="cd00093">
    <property type="entry name" value="HTH_XRE"/>
    <property type="match status" value="1"/>
</dbReference>
<gene>
    <name evidence="3" type="ORF">CK501_08790</name>
</gene>
<dbReference type="Pfam" id="PF01381">
    <property type="entry name" value="HTH_3"/>
    <property type="match status" value="1"/>
</dbReference>
<keyword evidence="1" id="KW-0238">DNA-binding</keyword>
<proteinExistence type="predicted"/>
<dbReference type="CDD" id="cd02209">
    <property type="entry name" value="cupin_XRE_C"/>
    <property type="match status" value="1"/>
</dbReference>
<keyword evidence="4" id="KW-1185">Reference proteome</keyword>
<dbReference type="InterPro" id="IPR014710">
    <property type="entry name" value="RmlC-like_jellyroll"/>
</dbReference>
<evidence type="ECO:0000256" key="1">
    <source>
        <dbReference type="ARBA" id="ARBA00023125"/>
    </source>
</evidence>
<dbReference type="GO" id="GO:0003700">
    <property type="term" value="F:DNA-binding transcription factor activity"/>
    <property type="evidence" value="ECO:0007669"/>
    <property type="project" value="TreeGrafter"/>
</dbReference>
<evidence type="ECO:0000313" key="3">
    <source>
        <dbReference type="EMBL" id="PAU80525.1"/>
    </source>
</evidence>